<evidence type="ECO:0000313" key="2">
    <source>
        <dbReference type="Proteomes" id="UP000002029"/>
    </source>
</evidence>
<dbReference type="HOGENOM" id="CLU_2345532_0_0_11"/>
<reference evidence="1 2" key="1">
    <citation type="journal article" date="2010" name="Stand. Genomic Sci.">
        <title>Complete genome sequence of Streptosporangium roseum type strain (NI 9100).</title>
        <authorList>
            <person name="Nolan M."/>
            <person name="Sikorski J."/>
            <person name="Jando M."/>
            <person name="Lucas S."/>
            <person name="Lapidus A."/>
            <person name="Glavina Del Rio T."/>
            <person name="Chen F."/>
            <person name="Tice H."/>
            <person name="Pitluck S."/>
            <person name="Cheng J.F."/>
            <person name="Chertkov O."/>
            <person name="Sims D."/>
            <person name="Meincke L."/>
            <person name="Brettin T."/>
            <person name="Han C."/>
            <person name="Detter J.C."/>
            <person name="Bruce D."/>
            <person name="Goodwin L."/>
            <person name="Land M."/>
            <person name="Hauser L."/>
            <person name="Chang Y.J."/>
            <person name="Jeffries C.D."/>
            <person name="Ivanova N."/>
            <person name="Mavromatis K."/>
            <person name="Mikhailova N."/>
            <person name="Chen A."/>
            <person name="Palaniappan K."/>
            <person name="Chain P."/>
            <person name="Rohde M."/>
            <person name="Goker M."/>
            <person name="Bristow J."/>
            <person name="Eisen J.A."/>
            <person name="Markowitz V."/>
            <person name="Hugenholtz P."/>
            <person name="Kyrpides N.C."/>
            <person name="Klenk H.P."/>
        </authorList>
    </citation>
    <scope>NUCLEOTIDE SEQUENCE [LARGE SCALE GENOMIC DNA]</scope>
    <source>
        <strain evidence="2">ATCC 12428 / DSM 43021 / JCM 3005 / NI 9100</strain>
    </source>
</reference>
<proteinExistence type="predicted"/>
<keyword evidence="2" id="KW-1185">Reference proteome</keyword>
<dbReference type="AlphaFoldDB" id="D2AQV0"/>
<gene>
    <name evidence="1" type="ordered locus">Sros_3563</name>
</gene>
<evidence type="ECO:0000313" key="1">
    <source>
        <dbReference type="EMBL" id="ACZ86497.1"/>
    </source>
</evidence>
<sequence>MPVPVADNAWDSYMRSTSFRLIAALAVAAAMISACGTGGSPQTSAAIDTRPTGAVHGMDTSVLRTAQFDYDHKGSPEELVKSRDHESIVIGSVEGVE</sequence>
<name>D2AQV0_STRRD</name>
<dbReference type="KEGG" id="sro:Sros_3563"/>
<dbReference type="STRING" id="479432.Sros_3563"/>
<dbReference type="EMBL" id="CP001814">
    <property type="protein sequence ID" value="ACZ86497.1"/>
    <property type="molecule type" value="Genomic_DNA"/>
</dbReference>
<accession>D2AQV0</accession>
<dbReference type="Proteomes" id="UP000002029">
    <property type="component" value="Chromosome"/>
</dbReference>
<organism evidence="1 2">
    <name type="scientific">Streptosporangium roseum (strain ATCC 12428 / DSM 43021 / JCM 3005 / KCTC 9067 / NCIMB 10171 / NRRL 2505 / NI 9100)</name>
    <dbReference type="NCBI Taxonomy" id="479432"/>
    <lineage>
        <taxon>Bacteria</taxon>
        <taxon>Bacillati</taxon>
        <taxon>Actinomycetota</taxon>
        <taxon>Actinomycetes</taxon>
        <taxon>Streptosporangiales</taxon>
        <taxon>Streptosporangiaceae</taxon>
        <taxon>Streptosporangium</taxon>
    </lineage>
</organism>
<protein>
    <submittedName>
        <fullName evidence="1">Uncharacterized protein</fullName>
    </submittedName>
</protein>